<protein>
    <submittedName>
        <fullName evidence="1">Uncharacterized protein</fullName>
    </submittedName>
</protein>
<reference evidence="1" key="1">
    <citation type="journal article" date="2014" name="Front. Microbiol.">
        <title>High frequency of phylogenetically diverse reductive dehalogenase-homologous genes in deep subseafloor sedimentary metagenomes.</title>
        <authorList>
            <person name="Kawai M."/>
            <person name="Futagami T."/>
            <person name="Toyoda A."/>
            <person name="Takaki Y."/>
            <person name="Nishi S."/>
            <person name="Hori S."/>
            <person name="Arai W."/>
            <person name="Tsubouchi T."/>
            <person name="Morono Y."/>
            <person name="Uchiyama I."/>
            <person name="Ito T."/>
            <person name="Fujiyama A."/>
            <person name="Inagaki F."/>
            <person name="Takami H."/>
        </authorList>
    </citation>
    <scope>NUCLEOTIDE SEQUENCE</scope>
    <source>
        <strain evidence="1">Expedition CK06-06</strain>
    </source>
</reference>
<dbReference type="AlphaFoldDB" id="X1FQD9"/>
<sequence length="105" mass="11101">LVLESTASIEITGPTNIVGDVTVEAGATLEIRDGQTLITGQTVNNGTIKLIGGTVIFQGGYSGGGTMPVTAGTDRNHFDVNSDGIEDFKDFASFAESWLWQASWY</sequence>
<dbReference type="EMBL" id="BARU01012848">
    <property type="protein sequence ID" value="GAH31569.1"/>
    <property type="molecule type" value="Genomic_DNA"/>
</dbReference>
<name>X1FQD9_9ZZZZ</name>
<organism evidence="1">
    <name type="scientific">marine sediment metagenome</name>
    <dbReference type="NCBI Taxonomy" id="412755"/>
    <lineage>
        <taxon>unclassified sequences</taxon>
        <taxon>metagenomes</taxon>
        <taxon>ecological metagenomes</taxon>
    </lineage>
</organism>
<gene>
    <name evidence="1" type="ORF">S03H2_23499</name>
</gene>
<feature type="non-terminal residue" evidence="1">
    <location>
        <position position="1"/>
    </location>
</feature>
<comment type="caution">
    <text evidence="1">The sequence shown here is derived from an EMBL/GenBank/DDBJ whole genome shotgun (WGS) entry which is preliminary data.</text>
</comment>
<evidence type="ECO:0000313" key="1">
    <source>
        <dbReference type="EMBL" id="GAH31569.1"/>
    </source>
</evidence>
<accession>X1FQD9</accession>
<proteinExistence type="predicted"/>